<dbReference type="InterPro" id="IPR045714">
    <property type="entry name" value="DUF6070"/>
</dbReference>
<dbReference type="OrthoDB" id="9815025at2"/>
<dbReference type="EMBL" id="QRCT01000045">
    <property type="protein sequence ID" value="RDU22791.1"/>
    <property type="molecule type" value="Genomic_DNA"/>
</dbReference>
<dbReference type="AlphaFoldDB" id="A0A371ATA2"/>
<sequence>MNPKKIVLLLMSVVVCTFLFVACKQGKGLEEKELLAVEKQKKDKGSKREVDVKEKGYDLPVNDEDRIESETDCKMVMNRIKKIYEKADKGEAANVAISNKTAEKMQNVVETIGYPVTINGFHYNMCNYEKMEAFLIDSLEGKKGEIILYEIYFGGNICRRKFIYDGSDMYVLDTGTSWNEKNEPTISATSYNKIKNWKYTEKGWFIFEYCVPEPPEVSEVINGNVMVRVKPLNEEFNRIAEKCLCDLGYQGNNLLCSNWDANHMEDLDYNGLFQYLYFIKHKKQFDSEQYSKGIPKEEFESLMKEFLPVTAEELQQYAVFDPKSQTYSWTILGCRNYSPNAFGTSAPEVTDIKENVDKTVTLTIDVVCEMAGSDAVMSHQLTVQFLEDGGIRYLKNEILNDGLAKIPAYQYRFKRGK</sequence>
<dbReference type="RefSeq" id="WP_115482553.1">
    <property type="nucleotide sequence ID" value="NZ_QRCT01000045.1"/>
</dbReference>
<keyword evidence="2" id="KW-1185">Reference proteome</keyword>
<gene>
    <name evidence="1" type="ORF">DWV06_12640</name>
</gene>
<organism evidence="1 2">
    <name type="scientific">Anaerosacchariphilus polymeriproducens</name>
    <dbReference type="NCBI Taxonomy" id="1812858"/>
    <lineage>
        <taxon>Bacteria</taxon>
        <taxon>Bacillati</taxon>
        <taxon>Bacillota</taxon>
        <taxon>Clostridia</taxon>
        <taxon>Lachnospirales</taxon>
        <taxon>Lachnospiraceae</taxon>
        <taxon>Anaerosacchariphilus</taxon>
    </lineage>
</organism>
<protein>
    <recommendedName>
        <fullName evidence="3">Lipoprotein</fullName>
    </recommendedName>
</protein>
<dbReference type="Pfam" id="PF19546">
    <property type="entry name" value="DUF6070"/>
    <property type="match status" value="1"/>
</dbReference>
<evidence type="ECO:0000313" key="1">
    <source>
        <dbReference type="EMBL" id="RDU22791.1"/>
    </source>
</evidence>
<name>A0A371ATA2_9FIRM</name>
<reference evidence="1 2" key="1">
    <citation type="submission" date="2018-07" db="EMBL/GenBank/DDBJ databases">
        <title>Anaerosacharophilus polymeroproducens gen. nov. sp. nov., an anaerobic bacterium isolated from salt field.</title>
        <authorList>
            <person name="Kim W."/>
            <person name="Yang S.-H."/>
            <person name="Oh J."/>
            <person name="Lee J.-H."/>
            <person name="Kwon K.K."/>
        </authorList>
    </citation>
    <scope>NUCLEOTIDE SEQUENCE [LARGE SCALE GENOMIC DNA]</scope>
    <source>
        <strain evidence="1 2">MCWD5</strain>
    </source>
</reference>
<dbReference type="PROSITE" id="PS51257">
    <property type="entry name" value="PROKAR_LIPOPROTEIN"/>
    <property type="match status" value="1"/>
</dbReference>
<proteinExistence type="predicted"/>
<comment type="caution">
    <text evidence="1">The sequence shown here is derived from an EMBL/GenBank/DDBJ whole genome shotgun (WGS) entry which is preliminary data.</text>
</comment>
<accession>A0A371ATA2</accession>
<evidence type="ECO:0008006" key="3">
    <source>
        <dbReference type="Google" id="ProtNLM"/>
    </source>
</evidence>
<evidence type="ECO:0000313" key="2">
    <source>
        <dbReference type="Proteomes" id="UP000255036"/>
    </source>
</evidence>
<dbReference type="Proteomes" id="UP000255036">
    <property type="component" value="Unassembled WGS sequence"/>
</dbReference>